<keyword evidence="7 8" id="KW-0807">Transducer</keyword>
<feature type="non-terminal residue" evidence="11">
    <location>
        <position position="1"/>
    </location>
</feature>
<evidence type="ECO:0000256" key="1">
    <source>
        <dbReference type="ARBA" id="ARBA00004141"/>
    </source>
</evidence>
<dbReference type="InterPro" id="IPR017452">
    <property type="entry name" value="GPCR_Rhodpsn_7TM"/>
</dbReference>
<evidence type="ECO:0000256" key="5">
    <source>
        <dbReference type="ARBA" id="ARBA00023136"/>
    </source>
</evidence>
<keyword evidence="4 8" id="KW-0297">G-protein coupled receptor</keyword>
<dbReference type="eggNOG" id="KOG3656">
    <property type="taxonomic scope" value="Eukaryota"/>
</dbReference>
<dbReference type="EMBL" id="DS469640">
    <property type="protein sequence ID" value="EDO37745.1"/>
    <property type="molecule type" value="Genomic_DNA"/>
</dbReference>
<gene>
    <name evidence="11" type="ORF">NEMVEDRAFT_v1g55551</name>
</gene>
<comment type="similarity">
    <text evidence="8">Belongs to the G-protein coupled receptor 1 family.</text>
</comment>
<evidence type="ECO:0000313" key="11">
    <source>
        <dbReference type="EMBL" id="EDO37745.1"/>
    </source>
</evidence>
<keyword evidence="12" id="KW-1185">Reference proteome</keyword>
<dbReference type="GO" id="GO:0004930">
    <property type="term" value="F:G protein-coupled receptor activity"/>
    <property type="evidence" value="ECO:0007669"/>
    <property type="project" value="UniProtKB-KW"/>
</dbReference>
<dbReference type="KEGG" id="nve:5509276"/>
<evidence type="ECO:0000256" key="8">
    <source>
        <dbReference type="RuleBase" id="RU000688"/>
    </source>
</evidence>
<evidence type="ECO:0000256" key="3">
    <source>
        <dbReference type="ARBA" id="ARBA00022989"/>
    </source>
</evidence>
<dbReference type="STRING" id="45351.A7SEZ7"/>
<dbReference type="GO" id="GO:0016020">
    <property type="term" value="C:membrane"/>
    <property type="evidence" value="ECO:0007669"/>
    <property type="project" value="UniProtKB-SubCell"/>
</dbReference>
<dbReference type="SUPFAM" id="SSF81321">
    <property type="entry name" value="Family A G protein-coupled receptor-like"/>
    <property type="match status" value="1"/>
</dbReference>
<proteinExistence type="inferred from homology"/>
<dbReference type="InParanoid" id="A7SEZ7"/>
<evidence type="ECO:0000256" key="4">
    <source>
        <dbReference type="ARBA" id="ARBA00023040"/>
    </source>
</evidence>
<dbReference type="PANTHER" id="PTHR45695:SF9">
    <property type="entry name" value="LEUCOKININ RECEPTOR"/>
    <property type="match status" value="1"/>
</dbReference>
<dbReference type="Pfam" id="PF00001">
    <property type="entry name" value="7tm_1"/>
    <property type="match status" value="1"/>
</dbReference>
<keyword evidence="2 8" id="KW-0812">Transmembrane</keyword>
<dbReference type="PANTHER" id="PTHR45695">
    <property type="entry name" value="LEUCOKININ RECEPTOR-RELATED"/>
    <property type="match status" value="1"/>
</dbReference>
<dbReference type="Gene3D" id="1.20.1070.10">
    <property type="entry name" value="Rhodopsin 7-helix transmembrane proteins"/>
    <property type="match status" value="1"/>
</dbReference>
<dbReference type="PRINTS" id="PR00237">
    <property type="entry name" value="GPCRRHODOPSN"/>
</dbReference>
<dbReference type="AlphaFoldDB" id="A7SEZ7"/>
<dbReference type="PROSITE" id="PS00237">
    <property type="entry name" value="G_PROTEIN_RECEP_F1_1"/>
    <property type="match status" value="1"/>
</dbReference>
<dbReference type="OMA" id="REICFIR"/>
<keyword evidence="6 8" id="KW-0675">Receptor</keyword>
<dbReference type="PROSITE" id="PS50262">
    <property type="entry name" value="G_PROTEIN_RECEP_F1_2"/>
    <property type="match status" value="1"/>
</dbReference>
<keyword evidence="3 9" id="KW-1133">Transmembrane helix</keyword>
<reference evidence="11 12" key="1">
    <citation type="journal article" date="2007" name="Science">
        <title>Sea anemone genome reveals ancestral eumetazoan gene repertoire and genomic organization.</title>
        <authorList>
            <person name="Putnam N.H."/>
            <person name="Srivastava M."/>
            <person name="Hellsten U."/>
            <person name="Dirks B."/>
            <person name="Chapman J."/>
            <person name="Salamov A."/>
            <person name="Terry A."/>
            <person name="Shapiro H."/>
            <person name="Lindquist E."/>
            <person name="Kapitonov V.V."/>
            <person name="Jurka J."/>
            <person name="Genikhovich G."/>
            <person name="Grigoriev I.V."/>
            <person name="Lucas S.M."/>
            <person name="Steele R.E."/>
            <person name="Finnerty J.R."/>
            <person name="Technau U."/>
            <person name="Martindale M.Q."/>
            <person name="Rokhsar D.S."/>
        </authorList>
    </citation>
    <scope>NUCLEOTIDE SEQUENCE [LARGE SCALE GENOMIC DNA]</scope>
    <source>
        <strain evidence="12">CH2 X CH6</strain>
    </source>
</reference>
<dbReference type="HOGENOM" id="CLU_009579_29_6_1"/>
<evidence type="ECO:0000256" key="9">
    <source>
        <dbReference type="SAM" id="Phobius"/>
    </source>
</evidence>
<evidence type="ECO:0000313" key="12">
    <source>
        <dbReference type="Proteomes" id="UP000001593"/>
    </source>
</evidence>
<feature type="non-terminal residue" evidence="11">
    <location>
        <position position="119"/>
    </location>
</feature>
<evidence type="ECO:0000256" key="6">
    <source>
        <dbReference type="ARBA" id="ARBA00023170"/>
    </source>
</evidence>
<evidence type="ECO:0000256" key="7">
    <source>
        <dbReference type="ARBA" id="ARBA00023224"/>
    </source>
</evidence>
<keyword evidence="5 9" id="KW-0472">Membrane</keyword>
<feature type="transmembrane region" description="Helical" evidence="9">
    <location>
        <begin position="21"/>
        <end position="42"/>
    </location>
</feature>
<dbReference type="InterPro" id="IPR000276">
    <property type="entry name" value="GPCR_Rhodpsn"/>
</dbReference>
<feature type="domain" description="G-protein coupled receptors family 1 profile" evidence="10">
    <location>
        <begin position="1"/>
        <end position="119"/>
    </location>
</feature>
<organism evidence="11 12">
    <name type="scientific">Nematostella vectensis</name>
    <name type="common">Starlet sea anemone</name>
    <dbReference type="NCBI Taxonomy" id="45351"/>
    <lineage>
        <taxon>Eukaryota</taxon>
        <taxon>Metazoa</taxon>
        <taxon>Cnidaria</taxon>
        <taxon>Anthozoa</taxon>
        <taxon>Hexacorallia</taxon>
        <taxon>Actiniaria</taxon>
        <taxon>Edwardsiidae</taxon>
        <taxon>Nematostella</taxon>
    </lineage>
</organism>
<feature type="transmembrane region" description="Helical" evidence="9">
    <location>
        <begin position="102"/>
        <end position="118"/>
    </location>
</feature>
<protein>
    <recommendedName>
        <fullName evidence="10">G-protein coupled receptors family 1 profile domain-containing protein</fullName>
    </recommendedName>
</protein>
<sequence length="119" mass="13247">GNVLVCYVIVRNPDMRTVTNAFLLNLAVADVLFTVISVPPLLGIEISPDYWVFGEGMCKTVPFLNTVTLSASIYTMVALAFDRYHAIVNPFRAKIYHTIKRTLLVITLIWLFSIAVASP</sequence>
<accession>A7SEZ7</accession>
<evidence type="ECO:0000259" key="10">
    <source>
        <dbReference type="PROSITE" id="PS50262"/>
    </source>
</evidence>
<feature type="transmembrane region" description="Helical" evidence="9">
    <location>
        <begin position="62"/>
        <end position="81"/>
    </location>
</feature>
<dbReference type="Proteomes" id="UP000001593">
    <property type="component" value="Unassembled WGS sequence"/>
</dbReference>
<name>A7SEZ7_NEMVE</name>
<dbReference type="PhylomeDB" id="A7SEZ7"/>
<comment type="subcellular location">
    <subcellularLocation>
        <location evidence="1">Membrane</location>
        <topology evidence="1">Multi-pass membrane protein</topology>
    </subcellularLocation>
</comment>
<evidence type="ECO:0000256" key="2">
    <source>
        <dbReference type="ARBA" id="ARBA00022692"/>
    </source>
</evidence>